<dbReference type="RefSeq" id="XP_025377522.1">
    <property type="nucleotide sequence ID" value="XM_025517865.1"/>
</dbReference>
<feature type="compositionally biased region" description="Low complexity" evidence="1">
    <location>
        <begin position="329"/>
        <end position="339"/>
    </location>
</feature>
<dbReference type="AlphaFoldDB" id="A0A316YND6"/>
<feature type="region of interest" description="Disordered" evidence="1">
    <location>
        <begin position="522"/>
        <end position="541"/>
    </location>
</feature>
<dbReference type="GeneID" id="37039781"/>
<dbReference type="InParanoid" id="A0A316YND6"/>
<feature type="compositionally biased region" description="Basic and acidic residues" evidence="1">
    <location>
        <begin position="189"/>
        <end position="201"/>
    </location>
</feature>
<feature type="region of interest" description="Disordered" evidence="1">
    <location>
        <begin position="367"/>
        <end position="387"/>
    </location>
</feature>
<dbReference type="OrthoDB" id="10692151at2759"/>
<keyword evidence="3" id="KW-1185">Reference proteome</keyword>
<gene>
    <name evidence="2" type="ORF">FA10DRAFT_110340</name>
</gene>
<sequence>MCGTSKERQKNLKRNLFGSSLRQNKPTKSLLLRRAPQRGKIHPTMNTACPNQVAMDARAHPSRPPSLTELKKHEDSSLPQHPSPTSPMAWMKRSASEENSRDPASCNGHLVEPGKDRSRIMRSSSMPNATVLLEKGINTLKLDSSPRSTPTISNEASSSPYLSEQGRSPNVDTSNTIPDSITEGEPDISGDKHAICEREVSPEDNQARTASNDQEQIHLSQSETSTTSPEEDVYDDSVGPIYNAADQYRLAMLKLAPILQNNLDTIIAIYKAGKRLVTVENFLVEILDEQGHCQIVSPQYHPHHRSRSQDYGMVSDDEEENDDDEGEEVGSSGAGSTESYDSTEPLGHEMHHRNTSWVTGMTNLRSVPSHTSIESGPGAEQGKNALSRVRDKPLFEGFVNEWRETESCKGRSLSSYNREKMPGSSAFADIHDCDNAIRPSKLSPALQRAKARLREKGITADGYSREQATRAHQAGSLDKLKQGVHSIELGPLTISRDHIEGSLLIYQHHQATLQARSNSGVGVVDAPRSERRKAQAAARSESRWMSIKKREIIKSKRPMRPAEQAEDGTITIEEAPLRAYAGSEHRRLPRPMMARNLLSRQFGVRIGNESEWAKRETRLAISSSHLERQLQPHHHRHLFQRQSQQQMPLNGRVHHEDAASAVKWQQQPQQQSRLFSLEDANGGNANQSNLAGPNKTLTAATHES</sequence>
<feature type="compositionally biased region" description="Polar residues" evidence="1">
    <location>
        <begin position="141"/>
        <end position="179"/>
    </location>
</feature>
<feature type="region of interest" description="Disordered" evidence="1">
    <location>
        <begin position="1"/>
        <end position="122"/>
    </location>
</feature>
<feature type="compositionally biased region" description="Polar residues" evidence="1">
    <location>
        <begin position="17"/>
        <end position="27"/>
    </location>
</feature>
<evidence type="ECO:0000256" key="1">
    <source>
        <dbReference type="SAM" id="MobiDB-lite"/>
    </source>
</evidence>
<feature type="compositionally biased region" description="Basic and acidic residues" evidence="1">
    <location>
        <begin position="1"/>
        <end position="10"/>
    </location>
</feature>
<feature type="compositionally biased region" description="Acidic residues" evidence="1">
    <location>
        <begin position="315"/>
        <end position="328"/>
    </location>
</feature>
<feature type="region of interest" description="Disordered" evidence="1">
    <location>
        <begin position="141"/>
        <end position="237"/>
    </location>
</feature>
<reference evidence="2" key="1">
    <citation type="journal article" date="2018" name="Mol. Biol. Evol.">
        <title>Broad Genomic Sampling Reveals a Smut Pathogenic Ancestry of the Fungal Clade Ustilaginomycotina.</title>
        <authorList>
            <person name="Kijpornyongpan T."/>
            <person name="Mondo S.J."/>
            <person name="Barry K."/>
            <person name="Sandor L."/>
            <person name="Lee J."/>
            <person name="Lipzen A."/>
            <person name="Pangilinan J."/>
            <person name="LaButti K."/>
            <person name="Hainaut M."/>
            <person name="Henrissat B."/>
            <person name="Grigoriev I.V."/>
            <person name="Spatafora J.W."/>
            <person name="Aime M.C."/>
        </authorList>
    </citation>
    <scope>NUCLEOTIDE SEQUENCE [LARGE SCALE GENOMIC DNA]</scope>
    <source>
        <strain evidence="2">MCA 4198</strain>
    </source>
</reference>
<feature type="compositionally biased region" description="Polar residues" evidence="1">
    <location>
        <begin position="683"/>
        <end position="704"/>
    </location>
</feature>
<organism evidence="2 3">
    <name type="scientific">Acaromyces ingoldii</name>
    <dbReference type="NCBI Taxonomy" id="215250"/>
    <lineage>
        <taxon>Eukaryota</taxon>
        <taxon>Fungi</taxon>
        <taxon>Dikarya</taxon>
        <taxon>Basidiomycota</taxon>
        <taxon>Ustilaginomycotina</taxon>
        <taxon>Exobasidiomycetes</taxon>
        <taxon>Exobasidiales</taxon>
        <taxon>Cryptobasidiaceae</taxon>
        <taxon>Acaromyces</taxon>
    </lineage>
</organism>
<proteinExistence type="predicted"/>
<dbReference type="Proteomes" id="UP000245768">
    <property type="component" value="Unassembled WGS sequence"/>
</dbReference>
<evidence type="ECO:0000313" key="3">
    <source>
        <dbReference type="Proteomes" id="UP000245768"/>
    </source>
</evidence>
<protein>
    <submittedName>
        <fullName evidence="2">Uncharacterized protein</fullName>
    </submittedName>
</protein>
<evidence type="ECO:0000313" key="2">
    <source>
        <dbReference type="EMBL" id="PWN90324.1"/>
    </source>
</evidence>
<feature type="region of interest" description="Disordered" evidence="1">
    <location>
        <begin position="627"/>
        <end position="704"/>
    </location>
</feature>
<feature type="compositionally biased region" description="Polar residues" evidence="1">
    <location>
        <begin position="203"/>
        <end position="221"/>
    </location>
</feature>
<accession>A0A316YND6</accession>
<name>A0A316YND6_9BASI</name>
<dbReference type="EMBL" id="KZ819636">
    <property type="protein sequence ID" value="PWN90324.1"/>
    <property type="molecule type" value="Genomic_DNA"/>
</dbReference>
<feature type="region of interest" description="Disordered" evidence="1">
    <location>
        <begin position="298"/>
        <end position="348"/>
    </location>
</feature>